<feature type="domain" description="DUF1559" evidence="1">
    <location>
        <begin position="29"/>
        <end position="292"/>
    </location>
</feature>
<dbReference type="SUPFAM" id="SSF54523">
    <property type="entry name" value="Pili subunits"/>
    <property type="match status" value="1"/>
</dbReference>
<dbReference type="AlphaFoldDB" id="A0A5K7XE83"/>
<dbReference type="RefSeq" id="WP_198421782.1">
    <property type="nucleotide sequence ID" value="NZ_AP021861.1"/>
</dbReference>
<organism evidence="2 3">
    <name type="scientific">Lacipirellula parvula</name>
    <dbReference type="NCBI Taxonomy" id="2650471"/>
    <lineage>
        <taxon>Bacteria</taxon>
        <taxon>Pseudomonadati</taxon>
        <taxon>Planctomycetota</taxon>
        <taxon>Planctomycetia</taxon>
        <taxon>Pirellulales</taxon>
        <taxon>Lacipirellulaceae</taxon>
        <taxon>Lacipirellula</taxon>
    </lineage>
</organism>
<dbReference type="Proteomes" id="UP000326837">
    <property type="component" value="Chromosome"/>
</dbReference>
<proteinExistence type="predicted"/>
<dbReference type="NCBIfam" id="TIGR04294">
    <property type="entry name" value="pre_pil_HX9DG"/>
    <property type="match status" value="1"/>
</dbReference>
<dbReference type="InterPro" id="IPR027558">
    <property type="entry name" value="Pre_pil_HX9DG_C"/>
</dbReference>
<keyword evidence="3" id="KW-1185">Reference proteome</keyword>
<gene>
    <name evidence="2" type="ORF">PLANPX_4776</name>
</gene>
<name>A0A5K7XE83_9BACT</name>
<dbReference type="Pfam" id="PF07596">
    <property type="entry name" value="SBP_bac_10"/>
    <property type="match status" value="1"/>
</dbReference>
<evidence type="ECO:0000313" key="2">
    <source>
        <dbReference type="EMBL" id="BBO35164.1"/>
    </source>
</evidence>
<dbReference type="Gene3D" id="3.30.700.10">
    <property type="entry name" value="Glycoprotein, Type 4 Pilin"/>
    <property type="match status" value="1"/>
</dbReference>
<dbReference type="InterPro" id="IPR045584">
    <property type="entry name" value="Pilin-like"/>
</dbReference>
<sequence length="308" mass="32574">MRRAFTLVELLVVIAGLGVLVSLLLPGIQAARAAARQTQCLSNLRQLGVALHQHHAAHNRFRAGRGAPTPRIFSPHAYLLPYLEQAAVAAAIDFDDAPAPFNTPTATYAAASNAAAASRLIPILLCPDDSLDDSVLSEFGPTNYAGCTGSGIDVRSLTTADGIFVLVRRIANKDVTDGLSHTAAFSERLLGAGGEEQGAVDRQRDVLELAAATPPTSEACSAETNTAWNRNRGGKWIVGNYGNTLYNHALSPNEPTTDCMNMTQQSGRMSARSFHPAGVGVLMADGSTKVIDEIAHIAWTSLATRSDD</sequence>
<dbReference type="InterPro" id="IPR011453">
    <property type="entry name" value="DUF1559"/>
</dbReference>
<reference evidence="3" key="1">
    <citation type="submission" date="2019-10" db="EMBL/GenBank/DDBJ databases">
        <title>Lacipirellula parvula gen. nov., sp. nov., representing a lineage of planctomycetes widespread in freshwater anoxic habitats, and description of the family Lacipirellulaceae.</title>
        <authorList>
            <person name="Dedysh S.N."/>
            <person name="Kulichevskaya I.S."/>
            <person name="Beletsky A.V."/>
            <person name="Rakitin A.L."/>
            <person name="Mardanov A.V."/>
            <person name="Ivanova A.A."/>
            <person name="Saltykova V.X."/>
            <person name="Rijpstra W.I.C."/>
            <person name="Sinninghe Damste J.S."/>
            <person name="Ravin N.V."/>
        </authorList>
    </citation>
    <scope>NUCLEOTIDE SEQUENCE [LARGE SCALE GENOMIC DNA]</scope>
    <source>
        <strain evidence="3">PX69</strain>
    </source>
</reference>
<accession>A0A5K7XE83</accession>
<dbReference type="EMBL" id="AP021861">
    <property type="protein sequence ID" value="BBO35164.1"/>
    <property type="molecule type" value="Genomic_DNA"/>
</dbReference>
<evidence type="ECO:0000259" key="1">
    <source>
        <dbReference type="Pfam" id="PF07596"/>
    </source>
</evidence>
<dbReference type="PANTHER" id="PTHR30093:SF2">
    <property type="entry name" value="TYPE II SECRETION SYSTEM PROTEIN H"/>
    <property type="match status" value="1"/>
</dbReference>
<dbReference type="KEGG" id="lpav:PLANPX_4776"/>
<evidence type="ECO:0000313" key="3">
    <source>
        <dbReference type="Proteomes" id="UP000326837"/>
    </source>
</evidence>
<protein>
    <recommendedName>
        <fullName evidence="1">DUF1559 domain-containing protein</fullName>
    </recommendedName>
</protein>
<dbReference type="PANTHER" id="PTHR30093">
    <property type="entry name" value="GENERAL SECRETION PATHWAY PROTEIN G"/>
    <property type="match status" value="1"/>
</dbReference>